<reference evidence="2 3" key="1">
    <citation type="submission" date="2019-06" db="EMBL/GenBank/DDBJ databases">
        <title>Draft genome of C. phoceense Strain 272.</title>
        <authorList>
            <person name="Pacheco L.G.C."/>
            <person name="Barberis C.M."/>
            <person name="Almuzara M.N."/>
            <person name="Traglia G.M."/>
            <person name="Santos C.S."/>
            <person name="Rocha D.J.P.G."/>
            <person name="Aguiar E.R.G.R."/>
            <person name="Vay C.A."/>
        </authorList>
    </citation>
    <scope>NUCLEOTIDE SEQUENCE [LARGE SCALE GENOMIC DNA]</scope>
    <source>
        <strain evidence="2 3">272</strain>
    </source>
</reference>
<dbReference type="Proteomes" id="UP000318080">
    <property type="component" value="Unassembled WGS sequence"/>
</dbReference>
<proteinExistence type="predicted"/>
<keyword evidence="3" id="KW-1185">Reference proteome</keyword>
<evidence type="ECO:0000313" key="2">
    <source>
        <dbReference type="EMBL" id="TQE43073.1"/>
    </source>
</evidence>
<keyword evidence="1" id="KW-0812">Transmembrane</keyword>
<feature type="transmembrane region" description="Helical" evidence="1">
    <location>
        <begin position="176"/>
        <end position="194"/>
    </location>
</feature>
<evidence type="ECO:0000256" key="1">
    <source>
        <dbReference type="SAM" id="Phobius"/>
    </source>
</evidence>
<evidence type="ECO:0000313" key="3">
    <source>
        <dbReference type="Proteomes" id="UP000318080"/>
    </source>
</evidence>
<dbReference type="STRING" id="1686286.GCA_900092335_00167"/>
<feature type="transmembrane region" description="Helical" evidence="1">
    <location>
        <begin position="229"/>
        <end position="250"/>
    </location>
</feature>
<dbReference type="EMBL" id="VHIR01000013">
    <property type="protein sequence ID" value="TQE43073.1"/>
    <property type="molecule type" value="Genomic_DNA"/>
</dbReference>
<comment type="caution">
    <text evidence="2">The sequence shown here is derived from an EMBL/GenBank/DDBJ whole genome shotgun (WGS) entry which is preliminary data.</text>
</comment>
<feature type="transmembrane region" description="Helical" evidence="1">
    <location>
        <begin position="149"/>
        <end position="169"/>
    </location>
</feature>
<protein>
    <submittedName>
        <fullName evidence="2">ABC transporter permease</fullName>
    </submittedName>
</protein>
<gene>
    <name evidence="2" type="ORF">EJK80_09375</name>
</gene>
<dbReference type="RefSeq" id="WP_066492869.1">
    <property type="nucleotide sequence ID" value="NZ_JADPQA010000001.1"/>
</dbReference>
<feature type="transmembrane region" description="Helical" evidence="1">
    <location>
        <begin position="21"/>
        <end position="40"/>
    </location>
</feature>
<feature type="transmembrane region" description="Helical" evidence="1">
    <location>
        <begin position="60"/>
        <end position="82"/>
    </location>
</feature>
<keyword evidence="1" id="KW-0472">Membrane</keyword>
<feature type="transmembrane region" description="Helical" evidence="1">
    <location>
        <begin position="103"/>
        <end position="129"/>
    </location>
</feature>
<keyword evidence="1" id="KW-1133">Transmembrane helix</keyword>
<accession>A0A540R5R6</accession>
<organism evidence="2 3">
    <name type="scientific">Corynebacterium phoceense</name>
    <dbReference type="NCBI Taxonomy" id="1686286"/>
    <lineage>
        <taxon>Bacteria</taxon>
        <taxon>Bacillati</taxon>
        <taxon>Actinomycetota</taxon>
        <taxon>Actinomycetes</taxon>
        <taxon>Mycobacteriales</taxon>
        <taxon>Corynebacteriaceae</taxon>
        <taxon>Corynebacterium</taxon>
    </lineage>
</organism>
<sequence length="254" mass="27856">MLVNTIRAEFTKLTTTASFRWTTGLFFVFSLLWAFFTTRLTSLFDGAPAVASASIVVSGLLWLNLSVLMIQAIMVITTEYRYNLPTPLYLANSHRAQVAVAKLVLYAVIAAVLMFIGIVACLGLAQLMADEVVGFDNIFADPVAQRALWSYPVGTALMVVFAQGLALLLRQSAGTIAVGLILFWGVDNLIQFVPKVGEKLMHFSPFNALRSWLTDAAGSWSVFADNSHWYLVVFVLWAAILWLGGVAALVKRDV</sequence>
<name>A0A540R5R6_9CORY</name>
<dbReference type="AlphaFoldDB" id="A0A540R5R6"/>